<dbReference type="AlphaFoldDB" id="A0A267GPX8"/>
<evidence type="ECO:0000313" key="3">
    <source>
        <dbReference type="EMBL" id="PAA78456.1"/>
    </source>
</evidence>
<name>A0A267GPX8_9PLAT</name>
<comment type="caution">
    <text evidence="4">The sequence shown here is derived from an EMBL/GenBank/DDBJ whole genome shotgun (WGS) entry which is preliminary data.</text>
</comment>
<feature type="region of interest" description="Disordered" evidence="1">
    <location>
        <begin position="22"/>
        <end position="71"/>
    </location>
</feature>
<keyword evidence="5" id="KW-1185">Reference proteome</keyword>
<feature type="signal peptide" evidence="2">
    <location>
        <begin position="1"/>
        <end position="21"/>
    </location>
</feature>
<organism evidence="4 5">
    <name type="scientific">Macrostomum lignano</name>
    <dbReference type="NCBI Taxonomy" id="282301"/>
    <lineage>
        <taxon>Eukaryota</taxon>
        <taxon>Metazoa</taxon>
        <taxon>Spiralia</taxon>
        <taxon>Lophotrochozoa</taxon>
        <taxon>Platyhelminthes</taxon>
        <taxon>Rhabditophora</taxon>
        <taxon>Macrostomorpha</taxon>
        <taxon>Macrostomida</taxon>
        <taxon>Macrostomidae</taxon>
        <taxon>Macrostomum</taxon>
    </lineage>
</organism>
<reference evidence="4 5" key="1">
    <citation type="submission" date="2017-06" db="EMBL/GenBank/DDBJ databases">
        <title>A platform for efficient transgenesis in Macrostomum lignano, a flatworm model organism for stem cell research.</title>
        <authorList>
            <person name="Berezikov E."/>
        </authorList>
    </citation>
    <scope>NUCLEOTIDE SEQUENCE [LARGE SCALE GENOMIC DNA]</scope>
    <source>
        <strain evidence="4">DV1</strain>
        <tissue evidence="4">Whole organism</tissue>
    </source>
</reference>
<proteinExistence type="predicted"/>
<sequence>MSVRWLLLLSCLAATLLCGEGCSSSKKKPPKPPPRPDPPAPPVLTGNSAKNPTSMPHPATTVAPKAGAGITNSNDWKDTAAARFNSASTSRVANWLIAVLPLFLLFQLLKHQSALVCQI</sequence>
<gene>
    <name evidence="4" type="ORF">BOX15_Mlig004676g1</name>
    <name evidence="3" type="ORF">BOX15_Mlig004676g3</name>
</gene>
<evidence type="ECO:0000313" key="5">
    <source>
        <dbReference type="Proteomes" id="UP000215902"/>
    </source>
</evidence>
<dbReference type="EMBL" id="NIVC01000202">
    <property type="protein sequence ID" value="PAA88085.1"/>
    <property type="molecule type" value="Genomic_DNA"/>
</dbReference>
<evidence type="ECO:0000256" key="1">
    <source>
        <dbReference type="SAM" id="MobiDB-lite"/>
    </source>
</evidence>
<feature type="chain" id="PRO_5011916204" evidence="2">
    <location>
        <begin position="22"/>
        <end position="119"/>
    </location>
</feature>
<dbReference type="Proteomes" id="UP000215902">
    <property type="component" value="Unassembled WGS sequence"/>
</dbReference>
<evidence type="ECO:0000313" key="4">
    <source>
        <dbReference type="EMBL" id="PAA88085.1"/>
    </source>
</evidence>
<evidence type="ECO:0000256" key="2">
    <source>
        <dbReference type="SAM" id="SignalP"/>
    </source>
</evidence>
<keyword evidence="2" id="KW-0732">Signal</keyword>
<protein>
    <submittedName>
        <fullName evidence="4">Uncharacterized protein</fullName>
    </submittedName>
</protein>
<feature type="compositionally biased region" description="Polar residues" evidence="1">
    <location>
        <begin position="45"/>
        <end position="54"/>
    </location>
</feature>
<accession>A0A267GPX8</accession>
<feature type="compositionally biased region" description="Pro residues" evidence="1">
    <location>
        <begin position="31"/>
        <end position="42"/>
    </location>
</feature>
<dbReference type="EMBL" id="NIVC01000689">
    <property type="protein sequence ID" value="PAA78456.1"/>
    <property type="molecule type" value="Genomic_DNA"/>
</dbReference>